<dbReference type="Proteomes" id="UP000256794">
    <property type="component" value="Unassembled WGS sequence"/>
</dbReference>
<sequence>MTRASGWPMQRPARIFFVWLGLARKPPANLRLAVDIDPQSFL</sequence>
<dbReference type="AlphaFoldDB" id="A0AAQ0KNU5"/>
<dbReference type="EMBL" id="QUMX01000001">
    <property type="protein sequence ID" value="REG57267.1"/>
    <property type="molecule type" value="Genomic_DNA"/>
</dbReference>
<comment type="caution">
    <text evidence="1">The sequence shown here is derived from an EMBL/GenBank/DDBJ whole genome shotgun (WGS) entry which is preliminary data.</text>
</comment>
<evidence type="ECO:0000313" key="1">
    <source>
        <dbReference type="EMBL" id="REG57267.1"/>
    </source>
</evidence>
<reference evidence="1 2" key="1">
    <citation type="submission" date="2018-08" db="EMBL/GenBank/DDBJ databases">
        <title>Genomic Encyclopedia of Archaeal and Bacterial Type Strains, Phase II (KMG-II): from individual species to whole genera.</title>
        <authorList>
            <person name="Goeker M."/>
        </authorList>
    </citation>
    <scope>NUCLEOTIDE SEQUENCE [LARGE SCALE GENOMIC DNA]</scope>
    <source>
        <strain evidence="1 2">DSM 582</strain>
    </source>
</reference>
<gene>
    <name evidence="1" type="ORF">ATH84_1001316</name>
</gene>
<proteinExistence type="predicted"/>
<accession>A0AAQ0KNU5</accession>
<name>A0AAQ0KNU5_PARVE</name>
<keyword evidence="2" id="KW-1185">Reference proteome</keyword>
<protein>
    <submittedName>
        <fullName evidence="1">Uncharacterized protein</fullName>
    </submittedName>
</protein>
<dbReference type="RefSeq" id="WP_275600381.1">
    <property type="nucleotide sequence ID" value="NZ_CP035284.1"/>
</dbReference>
<evidence type="ECO:0000313" key="2">
    <source>
        <dbReference type="Proteomes" id="UP000256794"/>
    </source>
</evidence>
<organism evidence="1 2">
    <name type="scientific">Paracoccus versutus</name>
    <name type="common">Thiobacillus versutus</name>
    <dbReference type="NCBI Taxonomy" id="34007"/>
    <lineage>
        <taxon>Bacteria</taxon>
        <taxon>Pseudomonadati</taxon>
        <taxon>Pseudomonadota</taxon>
        <taxon>Alphaproteobacteria</taxon>
        <taxon>Rhodobacterales</taxon>
        <taxon>Paracoccaceae</taxon>
        <taxon>Paracoccus</taxon>
    </lineage>
</organism>